<name>A0ABY1EGU0_9MICO</name>
<sequence>MTNPVFSSGSVSGAVSGANATRPTPPADENDRDAASARQTTMQSSPLDTLIVTVARLRGPGGCAWDADQTHASLVRHLVEETHELIEAIEDGSRDDLLEELGDVLYQVLFHADLAAHTPEENFDIQDVAARLTEKMVGRHPHVFGDVTLDTAAEVSAAWDGFKAAEKPGRTSVLDGIPGGMPALALADKVLGRAEKIGLIEADAGFPLPIESEADLGPLLLAIVASARAQGLDAERALRAAVRDLQGEIRGAEGVQAPGAPLDESFDAGIIALPS</sequence>
<feature type="domain" description="NTP pyrophosphohydrolase MazG-like" evidence="2">
    <location>
        <begin position="69"/>
        <end position="144"/>
    </location>
</feature>
<keyword evidence="4" id="KW-1185">Reference proteome</keyword>
<evidence type="ECO:0000256" key="1">
    <source>
        <dbReference type="SAM" id="MobiDB-lite"/>
    </source>
</evidence>
<dbReference type="SUPFAM" id="SSF101386">
    <property type="entry name" value="all-alpha NTP pyrophosphatases"/>
    <property type="match status" value="1"/>
</dbReference>
<reference evidence="3 4" key="1">
    <citation type="submission" date="2016-10" db="EMBL/GenBank/DDBJ databases">
        <authorList>
            <person name="Varghese N."/>
            <person name="Submissions S."/>
        </authorList>
    </citation>
    <scope>NUCLEOTIDE SEQUENCE [LARGE SCALE GENOMIC DNA]</scope>
    <source>
        <strain evidence="3 4">GMCC 1.11211</strain>
    </source>
</reference>
<dbReference type="PANTHER" id="PTHR30522:SF0">
    <property type="entry name" value="NUCLEOSIDE TRIPHOSPHATE PYROPHOSPHOHYDROLASE"/>
    <property type="match status" value="1"/>
</dbReference>
<dbReference type="InterPro" id="IPR048015">
    <property type="entry name" value="NTP-PPase_MazG-like_N"/>
</dbReference>
<evidence type="ECO:0000259" key="2">
    <source>
        <dbReference type="Pfam" id="PF03819"/>
    </source>
</evidence>
<dbReference type="Gene3D" id="1.10.287.1080">
    <property type="entry name" value="MazG-like"/>
    <property type="match status" value="1"/>
</dbReference>
<evidence type="ECO:0000313" key="3">
    <source>
        <dbReference type="EMBL" id="SFH79763.1"/>
    </source>
</evidence>
<proteinExistence type="predicted"/>
<evidence type="ECO:0000313" key="4">
    <source>
        <dbReference type="Proteomes" id="UP000199681"/>
    </source>
</evidence>
<dbReference type="EMBL" id="FOPW01000015">
    <property type="protein sequence ID" value="SFH79763.1"/>
    <property type="molecule type" value="Genomic_DNA"/>
</dbReference>
<gene>
    <name evidence="3" type="ORF">SAMN05216274_11568</name>
</gene>
<dbReference type="InterPro" id="IPR011551">
    <property type="entry name" value="NTP_PyrPHydrolase_MazG"/>
</dbReference>
<dbReference type="InterPro" id="IPR004518">
    <property type="entry name" value="MazG-like_dom"/>
</dbReference>
<protein>
    <submittedName>
        <fullName evidence="3">XTP/dITP diphosphohydrolase</fullName>
    </submittedName>
</protein>
<feature type="region of interest" description="Disordered" evidence="1">
    <location>
        <begin position="1"/>
        <end position="44"/>
    </location>
</feature>
<dbReference type="Proteomes" id="UP000199681">
    <property type="component" value="Unassembled WGS sequence"/>
</dbReference>
<dbReference type="RefSeq" id="WP_307725700.1">
    <property type="nucleotide sequence ID" value="NZ_BKAC01000016.1"/>
</dbReference>
<organism evidence="3 4">
    <name type="scientific">Cryobacterium levicorallinum</name>
    <dbReference type="NCBI Taxonomy" id="995038"/>
    <lineage>
        <taxon>Bacteria</taxon>
        <taxon>Bacillati</taxon>
        <taxon>Actinomycetota</taxon>
        <taxon>Actinomycetes</taxon>
        <taxon>Micrococcales</taxon>
        <taxon>Microbacteriaceae</taxon>
        <taxon>Cryobacterium</taxon>
    </lineage>
</organism>
<dbReference type="Pfam" id="PF03819">
    <property type="entry name" value="MazG"/>
    <property type="match status" value="1"/>
</dbReference>
<dbReference type="CDD" id="cd11528">
    <property type="entry name" value="NTP-PPase_MazG_Nterm"/>
    <property type="match status" value="1"/>
</dbReference>
<feature type="compositionally biased region" description="Low complexity" evidence="1">
    <location>
        <begin position="7"/>
        <end position="18"/>
    </location>
</feature>
<dbReference type="PANTHER" id="PTHR30522">
    <property type="entry name" value="NUCLEOSIDE TRIPHOSPHATE PYROPHOSPHOHYDROLASE"/>
    <property type="match status" value="1"/>
</dbReference>
<accession>A0ABY1EGU0</accession>
<comment type="caution">
    <text evidence="3">The sequence shown here is derived from an EMBL/GenBank/DDBJ whole genome shotgun (WGS) entry which is preliminary data.</text>
</comment>
<dbReference type="NCBIfam" id="TIGR00444">
    <property type="entry name" value="mazG"/>
    <property type="match status" value="1"/>
</dbReference>